<evidence type="ECO:0000313" key="8">
    <source>
        <dbReference type="EMBL" id="KAE9393777.1"/>
    </source>
</evidence>
<dbReference type="Proteomes" id="UP000799118">
    <property type="component" value="Unassembled WGS sequence"/>
</dbReference>
<evidence type="ECO:0000256" key="6">
    <source>
        <dbReference type="SAM" id="Phobius"/>
    </source>
</evidence>
<dbReference type="InterPro" id="IPR051694">
    <property type="entry name" value="Immunoregulatory_rcpt-like"/>
</dbReference>
<feature type="transmembrane region" description="Helical" evidence="6">
    <location>
        <begin position="208"/>
        <end position="233"/>
    </location>
</feature>
<dbReference type="PANTHER" id="PTHR15549">
    <property type="entry name" value="PAIRED IMMUNOGLOBULIN-LIKE TYPE 2 RECEPTOR"/>
    <property type="match status" value="1"/>
</dbReference>
<evidence type="ECO:0000256" key="7">
    <source>
        <dbReference type="SAM" id="SignalP"/>
    </source>
</evidence>
<evidence type="ECO:0000256" key="2">
    <source>
        <dbReference type="ARBA" id="ARBA00022692"/>
    </source>
</evidence>
<keyword evidence="7" id="KW-0732">Signal</keyword>
<evidence type="ECO:0000256" key="1">
    <source>
        <dbReference type="ARBA" id="ARBA00004167"/>
    </source>
</evidence>
<organism evidence="8 9">
    <name type="scientific">Gymnopus androsaceus JB14</name>
    <dbReference type="NCBI Taxonomy" id="1447944"/>
    <lineage>
        <taxon>Eukaryota</taxon>
        <taxon>Fungi</taxon>
        <taxon>Dikarya</taxon>
        <taxon>Basidiomycota</taxon>
        <taxon>Agaricomycotina</taxon>
        <taxon>Agaricomycetes</taxon>
        <taxon>Agaricomycetidae</taxon>
        <taxon>Agaricales</taxon>
        <taxon>Marasmiineae</taxon>
        <taxon>Omphalotaceae</taxon>
        <taxon>Gymnopus</taxon>
    </lineage>
</organism>
<feature type="compositionally biased region" description="Polar residues" evidence="5">
    <location>
        <begin position="276"/>
        <end position="309"/>
    </location>
</feature>
<keyword evidence="9" id="KW-1185">Reference proteome</keyword>
<accession>A0A6A4H992</accession>
<gene>
    <name evidence="8" type="ORF">BT96DRAFT_1022847</name>
</gene>
<sequence length="318" mass="33212">MPSAPLSLGLLAAIWSLSLWSPVYCAAPSLNVPACSSQFNYQWSFNSVGQSPCQVAGYLGSVCSGGSFQIPSLGSTTEADEYDLSLSLQNNCTCSSVYYNALSACAGCQGADWLTWGEWKTNCSTVYLVYPNPIPSGTAVPNWAFQSLSDATSFNATEAQRAGDLPESPAPASPTSSLSSPTAGSSTSAAATSSSSSSSNNGKSKSNAGAIAGGVVGGLVFVGAVAILAFLLIRSRRRRREIHRPSSPGLLDDNVIPRPFLINRPSSPPPRFYNPSDPSTFPSSQNTLPAQSTGSSQPVRNSHYHSVSDSRYAGMAEI</sequence>
<keyword evidence="2 6" id="KW-0812">Transmembrane</keyword>
<dbReference type="EMBL" id="ML769564">
    <property type="protein sequence ID" value="KAE9393777.1"/>
    <property type="molecule type" value="Genomic_DNA"/>
</dbReference>
<evidence type="ECO:0000256" key="4">
    <source>
        <dbReference type="ARBA" id="ARBA00023136"/>
    </source>
</evidence>
<name>A0A6A4H992_9AGAR</name>
<feature type="signal peptide" evidence="7">
    <location>
        <begin position="1"/>
        <end position="25"/>
    </location>
</feature>
<dbReference type="GO" id="GO:0071944">
    <property type="term" value="C:cell periphery"/>
    <property type="evidence" value="ECO:0007669"/>
    <property type="project" value="UniProtKB-ARBA"/>
</dbReference>
<proteinExistence type="predicted"/>
<evidence type="ECO:0000313" key="9">
    <source>
        <dbReference type="Proteomes" id="UP000799118"/>
    </source>
</evidence>
<evidence type="ECO:0000256" key="3">
    <source>
        <dbReference type="ARBA" id="ARBA00022989"/>
    </source>
</evidence>
<dbReference type="GO" id="GO:0016020">
    <property type="term" value="C:membrane"/>
    <property type="evidence" value="ECO:0007669"/>
    <property type="project" value="UniProtKB-SubCell"/>
</dbReference>
<keyword evidence="3 6" id="KW-1133">Transmembrane helix</keyword>
<comment type="subcellular location">
    <subcellularLocation>
        <location evidence="1">Membrane</location>
        <topology evidence="1">Single-pass membrane protein</topology>
    </subcellularLocation>
</comment>
<keyword evidence="4 6" id="KW-0472">Membrane</keyword>
<dbReference type="AlphaFoldDB" id="A0A6A4H992"/>
<feature type="chain" id="PRO_5025357944" evidence="7">
    <location>
        <begin position="26"/>
        <end position="318"/>
    </location>
</feature>
<dbReference type="OrthoDB" id="2576311at2759"/>
<protein>
    <submittedName>
        <fullName evidence="8">Uncharacterized protein</fullName>
    </submittedName>
</protein>
<evidence type="ECO:0000256" key="5">
    <source>
        <dbReference type="SAM" id="MobiDB-lite"/>
    </source>
</evidence>
<feature type="region of interest" description="Disordered" evidence="5">
    <location>
        <begin position="157"/>
        <end position="205"/>
    </location>
</feature>
<feature type="compositionally biased region" description="Low complexity" evidence="5">
    <location>
        <begin position="173"/>
        <end position="205"/>
    </location>
</feature>
<feature type="region of interest" description="Disordered" evidence="5">
    <location>
        <begin position="244"/>
        <end position="318"/>
    </location>
</feature>
<reference evidence="8" key="1">
    <citation type="journal article" date="2019" name="Environ. Microbiol.">
        <title>Fungal ecological strategies reflected in gene transcription - a case study of two litter decomposers.</title>
        <authorList>
            <person name="Barbi F."/>
            <person name="Kohler A."/>
            <person name="Barry K."/>
            <person name="Baskaran P."/>
            <person name="Daum C."/>
            <person name="Fauchery L."/>
            <person name="Ihrmark K."/>
            <person name="Kuo A."/>
            <person name="LaButti K."/>
            <person name="Lipzen A."/>
            <person name="Morin E."/>
            <person name="Grigoriev I.V."/>
            <person name="Henrissat B."/>
            <person name="Lindahl B."/>
            <person name="Martin F."/>
        </authorList>
    </citation>
    <scope>NUCLEOTIDE SEQUENCE</scope>
    <source>
        <strain evidence="8">JB14</strain>
    </source>
</reference>